<reference evidence="1" key="1">
    <citation type="submission" date="2021-06" db="EMBL/GenBank/DDBJ databases">
        <authorList>
            <person name="Kallberg Y."/>
            <person name="Tangrot J."/>
            <person name="Rosling A."/>
        </authorList>
    </citation>
    <scope>NUCLEOTIDE SEQUENCE</scope>
    <source>
        <strain evidence="1">FL966</strain>
    </source>
</reference>
<accession>A0A9N9AB48</accession>
<dbReference type="Proteomes" id="UP000789759">
    <property type="component" value="Unassembled WGS sequence"/>
</dbReference>
<protein>
    <submittedName>
        <fullName evidence="1">7393_t:CDS:1</fullName>
    </submittedName>
</protein>
<feature type="non-terminal residue" evidence="1">
    <location>
        <position position="1"/>
    </location>
</feature>
<name>A0A9N9AB48_9GLOM</name>
<dbReference type="EMBL" id="CAJVQA010001742">
    <property type="protein sequence ID" value="CAG8524401.1"/>
    <property type="molecule type" value="Genomic_DNA"/>
</dbReference>
<proteinExistence type="predicted"/>
<comment type="caution">
    <text evidence="1">The sequence shown here is derived from an EMBL/GenBank/DDBJ whole genome shotgun (WGS) entry which is preliminary data.</text>
</comment>
<keyword evidence="2" id="KW-1185">Reference proteome</keyword>
<gene>
    <name evidence="1" type="ORF">CPELLU_LOCUS3544</name>
</gene>
<feature type="non-terminal residue" evidence="1">
    <location>
        <position position="62"/>
    </location>
</feature>
<organism evidence="1 2">
    <name type="scientific">Cetraspora pellucida</name>
    <dbReference type="NCBI Taxonomy" id="1433469"/>
    <lineage>
        <taxon>Eukaryota</taxon>
        <taxon>Fungi</taxon>
        <taxon>Fungi incertae sedis</taxon>
        <taxon>Mucoromycota</taxon>
        <taxon>Glomeromycotina</taxon>
        <taxon>Glomeromycetes</taxon>
        <taxon>Diversisporales</taxon>
        <taxon>Gigasporaceae</taxon>
        <taxon>Cetraspora</taxon>
    </lineage>
</organism>
<dbReference type="AlphaFoldDB" id="A0A9N9AB48"/>
<sequence length="62" mass="7022">HVNIFISLTKFTEPMFTESIESTEPIFTKSTKLTFTKSTKPTFTKSTKSTKLIESIESTESN</sequence>
<evidence type="ECO:0000313" key="2">
    <source>
        <dbReference type="Proteomes" id="UP000789759"/>
    </source>
</evidence>
<evidence type="ECO:0000313" key="1">
    <source>
        <dbReference type="EMBL" id="CAG8524401.1"/>
    </source>
</evidence>